<dbReference type="SUPFAM" id="SSF46785">
    <property type="entry name" value="Winged helix' DNA-binding domain"/>
    <property type="match status" value="1"/>
</dbReference>
<gene>
    <name evidence="4" type="ORF">C7B43_13985</name>
</gene>
<sequence>MTGDERRSWLKDHLKGTTPIAGHELSVLLKVSRQVIVQDIALLRAEGYPIIATPRGYIFWEKPTGSIRSVVAVKHSHDPDVVRDELTTMVTNGVGVVNVIVAHPLYGELVGNLNLNTPDDVDRFLQNVQKMGAALLSELTEGVHLHTLEGVPETIERAKMALAQKGFLLQPN</sequence>
<dbReference type="InterPro" id="IPR036390">
    <property type="entry name" value="WH_DNA-bd_sf"/>
</dbReference>
<evidence type="ECO:0000313" key="4">
    <source>
        <dbReference type="EMBL" id="PSR26447.1"/>
    </source>
</evidence>
<protein>
    <submittedName>
        <fullName evidence="4">Transcription repressor NadR</fullName>
    </submittedName>
</protein>
<dbReference type="Pfam" id="PF08279">
    <property type="entry name" value="HTH_11"/>
    <property type="match status" value="1"/>
</dbReference>
<dbReference type="PANTHER" id="PTHR40068">
    <property type="entry name" value="TRANSCRIPTION REPRESSOR NIAR-RELATED"/>
    <property type="match status" value="1"/>
</dbReference>
<evidence type="ECO:0000313" key="5">
    <source>
        <dbReference type="Proteomes" id="UP000242699"/>
    </source>
</evidence>
<dbReference type="InterPro" id="IPR026043">
    <property type="entry name" value="NadR"/>
</dbReference>
<feature type="binding site" evidence="1">
    <location>
        <position position="85"/>
    </location>
    <ligand>
        <name>Ni(2+)</name>
        <dbReference type="ChEBI" id="CHEBI:49786"/>
    </ligand>
</feature>
<feature type="binding site" evidence="1">
    <location>
        <position position="144"/>
    </location>
    <ligand>
        <name>Ni(2+)</name>
        <dbReference type="ChEBI" id="CHEBI:49786"/>
    </ligand>
</feature>
<keyword evidence="1" id="KW-0533">Nickel</keyword>
<dbReference type="Gene3D" id="3.30.1340.20">
    <property type="entry name" value="3H domain"/>
    <property type="match status" value="1"/>
</dbReference>
<evidence type="ECO:0000259" key="3">
    <source>
        <dbReference type="Pfam" id="PF08279"/>
    </source>
</evidence>
<accession>A0A2T2WW18</accession>
<dbReference type="InterPro" id="IPR004173">
    <property type="entry name" value="3H_domain"/>
</dbReference>
<dbReference type="InterPro" id="IPR036388">
    <property type="entry name" value="WH-like_DNA-bd_sf"/>
</dbReference>
<dbReference type="AlphaFoldDB" id="A0A2T2WW18"/>
<dbReference type="GO" id="GO:0046872">
    <property type="term" value="F:metal ion binding"/>
    <property type="evidence" value="ECO:0007669"/>
    <property type="project" value="UniProtKB-KW"/>
</dbReference>
<dbReference type="SUPFAM" id="SSF75500">
    <property type="entry name" value="Putative transcriptional regulator TM1602, C-terminal domain"/>
    <property type="match status" value="1"/>
</dbReference>
<organism evidence="4 5">
    <name type="scientific">Sulfobacillus benefaciens</name>
    <dbReference type="NCBI Taxonomy" id="453960"/>
    <lineage>
        <taxon>Bacteria</taxon>
        <taxon>Bacillati</taxon>
        <taxon>Bacillota</taxon>
        <taxon>Clostridia</taxon>
        <taxon>Eubacteriales</taxon>
        <taxon>Clostridiales Family XVII. Incertae Sedis</taxon>
        <taxon>Sulfobacillus</taxon>
    </lineage>
</organism>
<dbReference type="PANTHER" id="PTHR40068:SF1">
    <property type="entry name" value="TRANSCRIPTION REPRESSOR NIAR-RELATED"/>
    <property type="match status" value="1"/>
</dbReference>
<name>A0A2T2WW18_9FIRM</name>
<feature type="binding site" evidence="1">
    <location>
        <position position="75"/>
    </location>
    <ligand>
        <name>Ni(2+)</name>
        <dbReference type="ChEBI" id="CHEBI:49786"/>
    </ligand>
</feature>
<dbReference type="InterPro" id="IPR013196">
    <property type="entry name" value="HTH_11"/>
</dbReference>
<dbReference type="Proteomes" id="UP000242699">
    <property type="component" value="Unassembled WGS sequence"/>
</dbReference>
<reference evidence="4 5" key="1">
    <citation type="journal article" date="2014" name="BMC Genomics">
        <title>Comparison of environmental and isolate Sulfobacillus genomes reveals diverse carbon, sulfur, nitrogen, and hydrogen metabolisms.</title>
        <authorList>
            <person name="Justice N.B."/>
            <person name="Norman A."/>
            <person name="Brown C.T."/>
            <person name="Singh A."/>
            <person name="Thomas B.C."/>
            <person name="Banfield J.F."/>
        </authorList>
    </citation>
    <scope>NUCLEOTIDE SEQUENCE [LARGE SCALE GENOMIC DNA]</scope>
    <source>
        <strain evidence="4">AMDSBA1</strain>
    </source>
</reference>
<feature type="domain" description="3H" evidence="2">
    <location>
        <begin position="74"/>
        <end position="168"/>
    </location>
</feature>
<keyword evidence="1" id="KW-0479">Metal-binding</keyword>
<dbReference type="EMBL" id="PXYT01000036">
    <property type="protein sequence ID" value="PSR26447.1"/>
    <property type="molecule type" value="Genomic_DNA"/>
</dbReference>
<dbReference type="PIRSF" id="PIRSF037847">
    <property type="entry name" value="NiaR"/>
    <property type="match status" value="1"/>
</dbReference>
<dbReference type="InterPro" id="IPR035922">
    <property type="entry name" value="3H_dom_sf"/>
</dbReference>
<dbReference type="Pfam" id="PF02829">
    <property type="entry name" value="3H"/>
    <property type="match status" value="1"/>
</dbReference>
<evidence type="ECO:0000259" key="2">
    <source>
        <dbReference type="Pfam" id="PF02829"/>
    </source>
</evidence>
<proteinExistence type="predicted"/>
<dbReference type="Gene3D" id="1.10.10.10">
    <property type="entry name" value="Winged helix-like DNA-binding domain superfamily/Winged helix DNA-binding domain"/>
    <property type="match status" value="1"/>
</dbReference>
<feature type="binding site" evidence="1">
    <location>
        <position position="146"/>
    </location>
    <ligand>
        <name>Ni(2+)</name>
        <dbReference type="ChEBI" id="CHEBI:49786"/>
    </ligand>
</feature>
<evidence type="ECO:0000256" key="1">
    <source>
        <dbReference type="PIRSR" id="PIRSR037847-1"/>
    </source>
</evidence>
<comment type="caution">
    <text evidence="4">The sequence shown here is derived from an EMBL/GenBank/DDBJ whole genome shotgun (WGS) entry which is preliminary data.</text>
</comment>
<feature type="domain" description="Helix-turn-helix type 11" evidence="3">
    <location>
        <begin position="15"/>
        <end position="58"/>
    </location>
</feature>